<evidence type="ECO:0000313" key="9">
    <source>
        <dbReference type="WormBase" id="CBG10511"/>
    </source>
</evidence>
<gene>
    <name evidence="7 9" type="ORF">CBG10511</name>
    <name evidence="7" type="ORF">CBG_10511</name>
</gene>
<dbReference type="AlphaFoldDB" id="A8XAZ2"/>
<dbReference type="GO" id="GO:0016020">
    <property type="term" value="C:membrane"/>
    <property type="evidence" value="ECO:0007669"/>
    <property type="project" value="UniProtKB-SubCell"/>
</dbReference>
<evidence type="ECO:0000259" key="6">
    <source>
        <dbReference type="PROSITE" id="PS50262"/>
    </source>
</evidence>
<dbReference type="eggNOG" id="ENOG502TFSR">
    <property type="taxonomic scope" value="Eukaryota"/>
</dbReference>
<dbReference type="HOGENOM" id="CLU_043715_0_1_1"/>
<evidence type="ECO:0000313" key="7">
    <source>
        <dbReference type="EMBL" id="CAP29920.2"/>
    </source>
</evidence>
<feature type="transmembrane region" description="Helical" evidence="5">
    <location>
        <begin position="234"/>
        <end position="255"/>
    </location>
</feature>
<feature type="domain" description="G-protein coupled receptors family 1 profile" evidence="6">
    <location>
        <begin position="31"/>
        <end position="292"/>
    </location>
</feature>
<dbReference type="GeneID" id="8577838"/>
<dbReference type="Pfam" id="PF10324">
    <property type="entry name" value="7TM_GPCR_Srw"/>
    <property type="match status" value="1"/>
</dbReference>
<dbReference type="SUPFAM" id="SSF81321">
    <property type="entry name" value="Family A G protein-coupled receptor-like"/>
    <property type="match status" value="1"/>
</dbReference>
<comment type="subcellular location">
    <subcellularLocation>
        <location evidence="1">Membrane</location>
    </subcellularLocation>
</comment>
<evidence type="ECO:0000256" key="3">
    <source>
        <dbReference type="ARBA" id="ARBA00022989"/>
    </source>
</evidence>
<keyword evidence="4 5" id="KW-0472">Membrane</keyword>
<evidence type="ECO:0000313" key="8">
    <source>
        <dbReference type="Proteomes" id="UP000008549"/>
    </source>
</evidence>
<dbReference type="InParanoid" id="A8XAZ2"/>
<evidence type="ECO:0000256" key="4">
    <source>
        <dbReference type="ARBA" id="ARBA00023136"/>
    </source>
</evidence>
<accession>A8XAZ2</accession>
<feature type="transmembrane region" description="Helical" evidence="5">
    <location>
        <begin position="275"/>
        <end position="295"/>
    </location>
</feature>
<feature type="transmembrane region" description="Helical" evidence="5">
    <location>
        <begin position="105"/>
        <end position="123"/>
    </location>
</feature>
<feature type="transmembrane region" description="Helical" evidence="5">
    <location>
        <begin position="135"/>
        <end position="158"/>
    </location>
</feature>
<feature type="transmembrane region" description="Helical" evidence="5">
    <location>
        <begin position="20"/>
        <end position="40"/>
    </location>
</feature>
<dbReference type="GO" id="GO:0008528">
    <property type="term" value="F:G protein-coupled peptide receptor activity"/>
    <property type="evidence" value="ECO:0007669"/>
    <property type="project" value="InterPro"/>
</dbReference>
<dbReference type="Proteomes" id="UP000008549">
    <property type="component" value="Unassembled WGS sequence"/>
</dbReference>
<keyword evidence="8" id="KW-1185">Reference proteome</keyword>
<dbReference type="CTD" id="8577838"/>
<evidence type="ECO:0000256" key="1">
    <source>
        <dbReference type="ARBA" id="ARBA00004370"/>
    </source>
</evidence>
<proteinExistence type="predicted"/>
<name>A8XAZ2_CAEBR</name>
<reference evidence="7 8" key="2">
    <citation type="journal article" date="2011" name="PLoS Genet.">
        <title>Caenorhabditis briggsae recombinant inbred line genotypes reveal inter-strain incompatibility and the evolution of recombination.</title>
        <authorList>
            <person name="Ross J.A."/>
            <person name="Koboldt D.C."/>
            <person name="Staisch J.E."/>
            <person name="Chamberlin H.M."/>
            <person name="Gupta B.P."/>
            <person name="Miller R.D."/>
            <person name="Baird S.E."/>
            <person name="Haag E.S."/>
        </authorList>
    </citation>
    <scope>NUCLEOTIDE SEQUENCE [LARGE SCALE GENOMIC DNA]</scope>
    <source>
        <strain evidence="7 8">AF16</strain>
    </source>
</reference>
<dbReference type="EMBL" id="HE600935">
    <property type="protein sequence ID" value="CAP29920.2"/>
    <property type="molecule type" value="Genomic_DNA"/>
</dbReference>
<organism evidence="7 8">
    <name type="scientific">Caenorhabditis briggsae</name>
    <dbReference type="NCBI Taxonomy" id="6238"/>
    <lineage>
        <taxon>Eukaryota</taxon>
        <taxon>Metazoa</taxon>
        <taxon>Ecdysozoa</taxon>
        <taxon>Nematoda</taxon>
        <taxon>Chromadorea</taxon>
        <taxon>Rhabditida</taxon>
        <taxon>Rhabditina</taxon>
        <taxon>Rhabditomorpha</taxon>
        <taxon>Rhabditoidea</taxon>
        <taxon>Rhabditidae</taxon>
        <taxon>Peloderinae</taxon>
        <taxon>Caenorhabditis</taxon>
    </lineage>
</organism>
<keyword evidence="3 5" id="KW-1133">Transmembrane helix</keyword>
<sequence>MNPDNFNSLLQQIAAKIYVINFYLAISGILLNIAHLIILCQSLMRISSTNSILMGIAFSDLVVLSVVIYDKIYQFWFAEPITKCIDAFEYSQWMDELQRDLLEHSSLWLGVFLALIRLIIMKIPKPNTSISRPDFGYVIVMIVFSITLMSTALFYFGIRINAFPGITKSGCPMLTMELINKLKMLEICHGGSQILISLIYPILAILLVLLIWKSSRNSTVSRKCLNDRLRSAKMILIMTILYVICCGPYGFLDFMNLIVPTNEYVIFLLLDPKPVFITFLFCFNSLSHSFLNFVMSSKYRETAKSLLRLKKQKTIGITVSNSTIRPNCHHH</sequence>
<dbReference type="Gene3D" id="1.20.1070.10">
    <property type="entry name" value="Rhodopsin 7-helix transmembrane proteins"/>
    <property type="match status" value="1"/>
</dbReference>
<feature type="transmembrane region" description="Helical" evidence="5">
    <location>
        <begin position="52"/>
        <end position="69"/>
    </location>
</feature>
<dbReference type="InterPro" id="IPR017452">
    <property type="entry name" value="GPCR_Rhodpsn_7TM"/>
</dbReference>
<reference evidence="7 8" key="1">
    <citation type="journal article" date="2003" name="PLoS Biol.">
        <title>The genome sequence of Caenorhabditis briggsae: a platform for comparative genomics.</title>
        <authorList>
            <person name="Stein L.D."/>
            <person name="Bao Z."/>
            <person name="Blasiar D."/>
            <person name="Blumenthal T."/>
            <person name="Brent M.R."/>
            <person name="Chen N."/>
            <person name="Chinwalla A."/>
            <person name="Clarke L."/>
            <person name="Clee C."/>
            <person name="Coghlan A."/>
            <person name="Coulson A."/>
            <person name="D'Eustachio P."/>
            <person name="Fitch D.H."/>
            <person name="Fulton L.A."/>
            <person name="Fulton R.E."/>
            <person name="Griffiths-Jones S."/>
            <person name="Harris T.W."/>
            <person name="Hillier L.W."/>
            <person name="Kamath R."/>
            <person name="Kuwabara P.E."/>
            <person name="Mardis E.R."/>
            <person name="Marra M.A."/>
            <person name="Miner T.L."/>
            <person name="Minx P."/>
            <person name="Mullikin J.C."/>
            <person name="Plumb R.W."/>
            <person name="Rogers J."/>
            <person name="Schein J.E."/>
            <person name="Sohrmann M."/>
            <person name="Spieth J."/>
            <person name="Stajich J.E."/>
            <person name="Wei C."/>
            <person name="Willey D."/>
            <person name="Wilson R.K."/>
            <person name="Durbin R."/>
            <person name="Waterston R.H."/>
        </authorList>
    </citation>
    <scope>NUCLEOTIDE SEQUENCE [LARGE SCALE GENOMIC DNA]</scope>
    <source>
        <strain evidence="7 8">AF16</strain>
    </source>
</reference>
<dbReference type="InterPro" id="IPR019427">
    <property type="entry name" value="7TM_GPCR_serpentine_rcpt_Srw"/>
</dbReference>
<feature type="transmembrane region" description="Helical" evidence="5">
    <location>
        <begin position="194"/>
        <end position="213"/>
    </location>
</feature>
<dbReference type="OMA" id="IRINAFP"/>
<dbReference type="KEGG" id="cbr:CBG_10511"/>
<protein>
    <submittedName>
        <fullName evidence="7">Protein CBG10511</fullName>
    </submittedName>
</protein>
<dbReference type="RefSeq" id="XP_002635844.2">
    <property type="nucleotide sequence ID" value="XM_002635798.2"/>
</dbReference>
<evidence type="ECO:0000256" key="2">
    <source>
        <dbReference type="ARBA" id="ARBA00022692"/>
    </source>
</evidence>
<keyword evidence="2 5" id="KW-0812">Transmembrane</keyword>
<dbReference type="PANTHER" id="PTHR47088:SF1">
    <property type="entry name" value="G-PROTEIN COUPLED RECEPTORS FAMILY 1 PROFILE DOMAIN-CONTAINING PROTEIN-RELATED"/>
    <property type="match status" value="1"/>
</dbReference>
<dbReference type="PANTHER" id="PTHR47088">
    <property type="entry name" value="SERPENTINE RECEPTOR, CLASS W"/>
    <property type="match status" value="1"/>
</dbReference>
<dbReference type="PROSITE" id="PS50262">
    <property type="entry name" value="G_PROTEIN_RECEP_F1_2"/>
    <property type="match status" value="1"/>
</dbReference>
<dbReference type="WormBase" id="CBG10511">
    <property type="protein sequence ID" value="CBP37335"/>
    <property type="gene ID" value="WBGene00031888"/>
</dbReference>
<evidence type="ECO:0000256" key="5">
    <source>
        <dbReference type="SAM" id="Phobius"/>
    </source>
</evidence>